<dbReference type="GO" id="GO:0003677">
    <property type="term" value="F:DNA binding"/>
    <property type="evidence" value="ECO:0007669"/>
    <property type="project" value="UniProtKB-UniRule"/>
</dbReference>
<evidence type="ECO:0000256" key="4">
    <source>
        <dbReference type="ARBA" id="ARBA00023125"/>
    </source>
</evidence>
<protein>
    <recommendedName>
        <fullName evidence="7">THAP-type domain-containing protein</fullName>
    </recommendedName>
</protein>
<dbReference type="SMART" id="SM00980">
    <property type="entry name" value="THAP"/>
    <property type="match status" value="1"/>
</dbReference>
<evidence type="ECO:0000256" key="5">
    <source>
        <dbReference type="PROSITE-ProRule" id="PRU00309"/>
    </source>
</evidence>
<dbReference type="EMBL" id="JADYXP020000010">
    <property type="protein sequence ID" value="KAL0116213.1"/>
    <property type="molecule type" value="Genomic_DNA"/>
</dbReference>
<evidence type="ECO:0000313" key="8">
    <source>
        <dbReference type="EMBL" id="KAL0116213.1"/>
    </source>
</evidence>
<accession>A0AAW2FM09</accession>
<evidence type="ECO:0000313" key="9">
    <source>
        <dbReference type="Proteomes" id="UP001430953"/>
    </source>
</evidence>
<comment type="caution">
    <text evidence="8">The sequence shown here is derived from an EMBL/GenBank/DDBJ whole genome shotgun (WGS) entry which is preliminary data.</text>
</comment>
<keyword evidence="4 5" id="KW-0238">DNA-binding</keyword>
<dbReference type="Gene3D" id="6.20.210.20">
    <property type="entry name" value="THAP domain"/>
    <property type="match status" value="1"/>
</dbReference>
<evidence type="ECO:0000256" key="2">
    <source>
        <dbReference type="ARBA" id="ARBA00022771"/>
    </source>
</evidence>
<feature type="domain" description="THAP-type" evidence="7">
    <location>
        <begin position="1"/>
        <end position="77"/>
    </location>
</feature>
<sequence length="258" mass="30384">MVKVCSICKEEQTWMNSHLVFHSLPKNPDVRKQWLEVLKKRETVKAVVVCSNHFRPEDYRELCNKPLLKMDAVPRLDICESDACVESIEKSPTDFQESVDETDHSEETIECVNKSQNIENVSIDESESEMSEIDKTDETNKTKRCLKRKNDSNYDKSGVVSKKRCNLKKLGMFRKEEFNDENLWNRFLVAFEAMKKEKALLERKNKRLFEKVQKYRHIVEELKEKNLLSELSIITFIKKSYILVSTYTIHITLINVHC</sequence>
<dbReference type="AlphaFoldDB" id="A0AAW2FM09"/>
<evidence type="ECO:0000256" key="1">
    <source>
        <dbReference type="ARBA" id="ARBA00022723"/>
    </source>
</evidence>
<dbReference type="Proteomes" id="UP001430953">
    <property type="component" value="Unassembled WGS sequence"/>
</dbReference>
<dbReference type="GO" id="GO:0008270">
    <property type="term" value="F:zinc ion binding"/>
    <property type="evidence" value="ECO:0007669"/>
    <property type="project" value="UniProtKB-KW"/>
</dbReference>
<organism evidence="8 9">
    <name type="scientific">Cardiocondyla obscurior</name>
    <dbReference type="NCBI Taxonomy" id="286306"/>
    <lineage>
        <taxon>Eukaryota</taxon>
        <taxon>Metazoa</taxon>
        <taxon>Ecdysozoa</taxon>
        <taxon>Arthropoda</taxon>
        <taxon>Hexapoda</taxon>
        <taxon>Insecta</taxon>
        <taxon>Pterygota</taxon>
        <taxon>Neoptera</taxon>
        <taxon>Endopterygota</taxon>
        <taxon>Hymenoptera</taxon>
        <taxon>Apocrita</taxon>
        <taxon>Aculeata</taxon>
        <taxon>Formicoidea</taxon>
        <taxon>Formicidae</taxon>
        <taxon>Myrmicinae</taxon>
        <taxon>Cardiocondyla</taxon>
    </lineage>
</organism>
<evidence type="ECO:0000259" key="7">
    <source>
        <dbReference type="PROSITE" id="PS50950"/>
    </source>
</evidence>
<name>A0AAW2FM09_9HYME</name>
<keyword evidence="9" id="KW-1185">Reference proteome</keyword>
<keyword evidence="3" id="KW-0862">Zinc</keyword>
<keyword evidence="6" id="KW-0175">Coiled coil</keyword>
<keyword evidence="2 5" id="KW-0863">Zinc-finger</keyword>
<dbReference type="SMART" id="SM00692">
    <property type="entry name" value="DM3"/>
    <property type="match status" value="1"/>
</dbReference>
<dbReference type="InterPro" id="IPR038441">
    <property type="entry name" value="THAP_Znf_sf"/>
</dbReference>
<dbReference type="InterPro" id="IPR006612">
    <property type="entry name" value="THAP_Znf"/>
</dbReference>
<dbReference type="SUPFAM" id="SSF57716">
    <property type="entry name" value="Glucocorticoid receptor-like (DNA-binding domain)"/>
    <property type="match status" value="1"/>
</dbReference>
<evidence type="ECO:0000256" key="3">
    <source>
        <dbReference type="ARBA" id="ARBA00022833"/>
    </source>
</evidence>
<keyword evidence="1" id="KW-0479">Metal-binding</keyword>
<dbReference type="PROSITE" id="PS50950">
    <property type="entry name" value="ZF_THAP"/>
    <property type="match status" value="1"/>
</dbReference>
<feature type="coiled-coil region" evidence="6">
    <location>
        <begin position="191"/>
        <end position="225"/>
    </location>
</feature>
<evidence type="ECO:0000256" key="6">
    <source>
        <dbReference type="SAM" id="Coils"/>
    </source>
</evidence>
<gene>
    <name evidence="8" type="ORF">PUN28_011213</name>
</gene>
<reference evidence="8 9" key="1">
    <citation type="submission" date="2023-03" db="EMBL/GenBank/DDBJ databases">
        <title>High recombination rates correlate with genetic variation in Cardiocondyla obscurior ants.</title>
        <authorList>
            <person name="Errbii M."/>
        </authorList>
    </citation>
    <scope>NUCLEOTIDE SEQUENCE [LARGE SCALE GENOMIC DNA]</scope>
    <source>
        <strain evidence="8">Alpha-2009</strain>
        <tissue evidence="8">Whole body</tissue>
    </source>
</reference>
<proteinExistence type="predicted"/>
<dbReference type="Pfam" id="PF05485">
    <property type="entry name" value="THAP"/>
    <property type="match status" value="1"/>
</dbReference>